<evidence type="ECO:0000256" key="5">
    <source>
        <dbReference type="ARBA" id="ARBA00022927"/>
    </source>
</evidence>
<feature type="transmembrane region" description="Helical" evidence="11">
    <location>
        <begin position="6"/>
        <end position="22"/>
    </location>
</feature>
<dbReference type="InterPro" id="IPR003369">
    <property type="entry name" value="TatA/B/E"/>
</dbReference>
<dbReference type="PANTHER" id="PTHR33162">
    <property type="entry name" value="SEC-INDEPENDENT PROTEIN TRANSLOCASE PROTEIN TATA, CHLOROPLASTIC"/>
    <property type="match status" value="1"/>
</dbReference>
<dbReference type="GO" id="GO:0043953">
    <property type="term" value="P:protein transport by the Tat complex"/>
    <property type="evidence" value="ECO:0007669"/>
    <property type="project" value="UniProtKB-UniRule"/>
</dbReference>
<keyword evidence="5 9" id="KW-0653">Protein transport</keyword>
<dbReference type="PRINTS" id="PR01506">
    <property type="entry name" value="TATBPROTEIN"/>
</dbReference>
<evidence type="ECO:0000313" key="12">
    <source>
        <dbReference type="EMBL" id="NVE94730.1"/>
    </source>
</evidence>
<accession>A0A850HB23</accession>
<evidence type="ECO:0000256" key="6">
    <source>
        <dbReference type="ARBA" id="ARBA00022989"/>
    </source>
</evidence>
<evidence type="ECO:0000256" key="11">
    <source>
        <dbReference type="SAM" id="Phobius"/>
    </source>
</evidence>
<evidence type="ECO:0000256" key="9">
    <source>
        <dbReference type="HAMAP-Rule" id="MF_00237"/>
    </source>
</evidence>
<keyword evidence="2 9" id="KW-0813">Transport</keyword>
<dbReference type="GO" id="GO:0008320">
    <property type="term" value="F:protein transmembrane transporter activity"/>
    <property type="evidence" value="ECO:0007669"/>
    <property type="project" value="UniProtKB-UniRule"/>
</dbReference>
<keyword evidence="8 9" id="KW-0472">Membrane</keyword>
<comment type="caution">
    <text evidence="12">The sequence shown here is derived from an EMBL/GenBank/DDBJ whole genome shotgun (WGS) entry which is preliminary data.</text>
</comment>
<evidence type="ECO:0000256" key="10">
    <source>
        <dbReference type="SAM" id="MobiDB-lite"/>
    </source>
</evidence>
<organism evidence="12 13">
    <name type="scientific">Altererythrobacter lutimaris</name>
    <dbReference type="NCBI Taxonomy" id="2743979"/>
    <lineage>
        <taxon>Bacteria</taxon>
        <taxon>Pseudomonadati</taxon>
        <taxon>Pseudomonadota</taxon>
        <taxon>Alphaproteobacteria</taxon>
        <taxon>Sphingomonadales</taxon>
        <taxon>Erythrobacteraceae</taxon>
        <taxon>Altererythrobacter</taxon>
    </lineage>
</organism>
<dbReference type="AlphaFoldDB" id="A0A850HB23"/>
<keyword evidence="13" id="KW-1185">Reference proteome</keyword>
<dbReference type="Proteomes" id="UP000546031">
    <property type="component" value="Unassembled WGS sequence"/>
</dbReference>
<dbReference type="InterPro" id="IPR018448">
    <property type="entry name" value="TatB"/>
</dbReference>
<comment type="function">
    <text evidence="9">Part of the twin-arginine translocation (Tat) system that transports large folded proteins containing a characteristic twin-arginine motif in their signal peptide across membranes. Together with TatC, TatB is part of a receptor directly interacting with Tat signal peptides. TatB may form an oligomeric binding site that transiently accommodates folded Tat precursor proteins before their translocation.</text>
</comment>
<keyword evidence="4 9" id="KW-0812">Transmembrane</keyword>
<comment type="subcellular location">
    <subcellularLocation>
        <location evidence="9">Cell membrane</location>
        <topology evidence="9">Single-pass membrane protein</topology>
    </subcellularLocation>
    <subcellularLocation>
        <location evidence="1">Membrane</location>
        <topology evidence="1">Single-pass membrane protein</topology>
    </subcellularLocation>
</comment>
<evidence type="ECO:0000256" key="2">
    <source>
        <dbReference type="ARBA" id="ARBA00022448"/>
    </source>
</evidence>
<keyword evidence="6 9" id="KW-1133">Transmembrane helix</keyword>
<dbReference type="NCBIfam" id="TIGR01410">
    <property type="entry name" value="tatB"/>
    <property type="match status" value="1"/>
</dbReference>
<keyword evidence="3 9" id="KW-1003">Cell membrane</keyword>
<name>A0A850HB23_9SPHN</name>
<dbReference type="Gene3D" id="1.20.5.3310">
    <property type="match status" value="1"/>
</dbReference>
<evidence type="ECO:0000256" key="3">
    <source>
        <dbReference type="ARBA" id="ARBA00022475"/>
    </source>
</evidence>
<protein>
    <recommendedName>
        <fullName evidence="9">Sec-independent protein translocase protein TatB</fullName>
    </recommendedName>
</protein>
<comment type="subunit">
    <text evidence="9">The Tat system comprises two distinct complexes: a TatABC complex, containing multiple copies of TatA, TatB and TatC subunits, and a separate TatA complex, containing only TatA subunits. Substrates initially bind to the TatABC complex, which probably triggers association of the separate TatA complex to form the active translocon.</text>
</comment>
<evidence type="ECO:0000256" key="1">
    <source>
        <dbReference type="ARBA" id="ARBA00004167"/>
    </source>
</evidence>
<dbReference type="HAMAP" id="MF_00237">
    <property type="entry name" value="TatB"/>
    <property type="match status" value="1"/>
</dbReference>
<gene>
    <name evidence="9 12" type="primary">tatB</name>
    <name evidence="12" type="ORF">HUO12_07440</name>
</gene>
<reference evidence="12 13" key="1">
    <citation type="submission" date="2020-06" db="EMBL/GenBank/DDBJ databases">
        <title>Altererythrobacter lutimaris sp. nov., a marine bacterium isolated from a tidal flat.</title>
        <authorList>
            <person name="Kim D."/>
            <person name="Yoo Y."/>
            <person name="Kim J.-J."/>
        </authorList>
    </citation>
    <scope>NUCLEOTIDE SEQUENCE [LARGE SCALE GENOMIC DNA]</scope>
    <source>
        <strain evidence="12 13">JGD-16</strain>
    </source>
</reference>
<dbReference type="Pfam" id="PF02416">
    <property type="entry name" value="TatA_B_E"/>
    <property type="match status" value="1"/>
</dbReference>
<comment type="similarity">
    <text evidence="9">Belongs to the TatB family.</text>
</comment>
<feature type="region of interest" description="Disordered" evidence="10">
    <location>
        <begin position="73"/>
        <end position="155"/>
    </location>
</feature>
<feature type="compositionally biased region" description="Basic and acidic residues" evidence="10">
    <location>
        <begin position="108"/>
        <end position="120"/>
    </location>
</feature>
<evidence type="ECO:0000256" key="7">
    <source>
        <dbReference type="ARBA" id="ARBA00023010"/>
    </source>
</evidence>
<dbReference type="EMBL" id="JABWTA010000001">
    <property type="protein sequence ID" value="NVE94730.1"/>
    <property type="molecule type" value="Genomic_DNA"/>
</dbReference>
<proteinExistence type="inferred from homology"/>
<evidence type="ECO:0000313" key="13">
    <source>
        <dbReference type="Proteomes" id="UP000546031"/>
    </source>
</evidence>
<sequence>MFDIGAAELLVLVIVAVIVIGPKDMPLALRTVGRWVGKIRRVSSHFRTGLDAMVREAELEDMEKKWKAQNEAIMAKTSADTPADPKFSEAPARPETAPEMTGPPVQTAEDRAEMTRDNPEIKGVSAEPELPLSETPASPKGAPKPKPKTSSEKKG</sequence>
<dbReference type="RefSeq" id="WP_176272975.1">
    <property type="nucleotide sequence ID" value="NZ_JABWTA010000001.1"/>
</dbReference>
<dbReference type="GO" id="GO:0033281">
    <property type="term" value="C:TAT protein transport complex"/>
    <property type="evidence" value="ECO:0007669"/>
    <property type="project" value="UniProtKB-UniRule"/>
</dbReference>
<evidence type="ECO:0000256" key="8">
    <source>
        <dbReference type="ARBA" id="ARBA00023136"/>
    </source>
</evidence>
<dbReference type="PANTHER" id="PTHR33162:SF1">
    <property type="entry name" value="SEC-INDEPENDENT PROTEIN TRANSLOCASE PROTEIN TATA, CHLOROPLASTIC"/>
    <property type="match status" value="1"/>
</dbReference>
<evidence type="ECO:0000256" key="4">
    <source>
        <dbReference type="ARBA" id="ARBA00022692"/>
    </source>
</evidence>
<keyword evidence="7 9" id="KW-0811">Translocation</keyword>